<comment type="caution">
    <text evidence="1">The sequence shown here is derived from an EMBL/GenBank/DDBJ whole genome shotgun (WGS) entry which is preliminary data.</text>
</comment>
<sequence length="686" mass="75330">MSSDTPILVDPPPLDPPFFSTSSLNTVPDPNVDLDLDLDFLLNDNADFDFTFDDLYLPSETESFLIPNSNPLSSSPEACTPVNWAREDCTPVNCVREDCVVCADGEGKEAQGRSPERGVSSGMVSSQGSGGGGSGLSEDMNSPSPCSQNPDRSGMMKRKKDQVDVAAGIRTPKLRKSVARTEENDCSTRKVEKLKEDVDEKRTVRLMRNRESAQLSRQRKKHHIEEMEEKIRVMQTTITDLNGKISYMMAENTSLRQQLSSVTNRGMCVVPPLIAPSLPGMYPQPAMPYPWMPCTPYMVKPQGSQVPLVPIPRLKLQQAVSSSSAKVKNRDSKKVEPKNTRKVMSISLLGVLFFMLMFGVLVPNVKVRYDGVGDVVAMRSGYYGDGYHGNHYRKARLLTGNGHSNMSYHPTGVRSGSDLEEWPVPSRNASEPLVASLYVPRNNKLVKIEGNLIIHSVLSSEKAMASLRTEDVVKKKNVVSALAIPDSGMRMAPYHMYGKPMESQKALGSVGREMPNDLKATSAADGKLQQWFREGLAGPLLSSGMCKEVFQFDVSPASSGSIVHMPPNSSITSVERRNATSEYTGKNRRILGRLPRRIASSGTNITERGGVKDEDLPMNKTISSSLVVSVLVDPREAGDGEMDMDGIIRPKSISRIFVVVLMDSIKYVTYSCVLPRSNPGTHFVTT</sequence>
<protein>
    <submittedName>
        <fullName evidence="1">Uncharacterized protein</fullName>
    </submittedName>
</protein>
<evidence type="ECO:0000313" key="1">
    <source>
        <dbReference type="EMBL" id="KAI4330553.1"/>
    </source>
</evidence>
<dbReference type="EMBL" id="CM042887">
    <property type="protein sequence ID" value="KAI4330553.1"/>
    <property type="molecule type" value="Genomic_DNA"/>
</dbReference>
<accession>A0ACB9N1U9</accession>
<reference evidence="2" key="1">
    <citation type="journal article" date="2023" name="Front. Plant Sci.">
        <title>Chromosomal-level genome assembly of Melastoma candidum provides insights into trichome evolution.</title>
        <authorList>
            <person name="Zhong Y."/>
            <person name="Wu W."/>
            <person name="Sun C."/>
            <person name="Zou P."/>
            <person name="Liu Y."/>
            <person name="Dai S."/>
            <person name="Zhou R."/>
        </authorList>
    </citation>
    <scope>NUCLEOTIDE SEQUENCE [LARGE SCALE GENOMIC DNA]</scope>
</reference>
<organism evidence="1 2">
    <name type="scientific">Melastoma candidum</name>
    <dbReference type="NCBI Taxonomy" id="119954"/>
    <lineage>
        <taxon>Eukaryota</taxon>
        <taxon>Viridiplantae</taxon>
        <taxon>Streptophyta</taxon>
        <taxon>Embryophyta</taxon>
        <taxon>Tracheophyta</taxon>
        <taxon>Spermatophyta</taxon>
        <taxon>Magnoliopsida</taxon>
        <taxon>eudicotyledons</taxon>
        <taxon>Gunneridae</taxon>
        <taxon>Pentapetalae</taxon>
        <taxon>rosids</taxon>
        <taxon>malvids</taxon>
        <taxon>Myrtales</taxon>
        <taxon>Melastomataceae</taxon>
        <taxon>Melastomatoideae</taxon>
        <taxon>Melastomateae</taxon>
        <taxon>Melastoma</taxon>
    </lineage>
</organism>
<proteinExistence type="predicted"/>
<evidence type="ECO:0000313" key="2">
    <source>
        <dbReference type="Proteomes" id="UP001057402"/>
    </source>
</evidence>
<dbReference type="Proteomes" id="UP001057402">
    <property type="component" value="Chromosome 8"/>
</dbReference>
<keyword evidence="2" id="KW-1185">Reference proteome</keyword>
<name>A0ACB9N1U9_9MYRT</name>
<gene>
    <name evidence="1" type="ORF">MLD38_028832</name>
</gene>